<dbReference type="EMBL" id="CM017658">
    <property type="protein sequence ID" value="TYI63092.1"/>
    <property type="molecule type" value="Genomic_DNA"/>
</dbReference>
<dbReference type="GO" id="GO:0009507">
    <property type="term" value="C:chloroplast"/>
    <property type="evidence" value="ECO:0007669"/>
    <property type="project" value="TreeGrafter"/>
</dbReference>
<dbReference type="InterPro" id="IPR022365">
    <property type="entry name" value="Clathrin_H-chain_propeller_rpt"/>
</dbReference>
<dbReference type="SUPFAM" id="SSF50989">
    <property type="entry name" value="Clathrin heavy-chain terminal domain"/>
    <property type="match status" value="1"/>
</dbReference>
<protein>
    <recommendedName>
        <fullName evidence="3">Clathrin heavy chain linker core motif domain-containing protein</fullName>
    </recommendedName>
</protein>
<dbReference type="PANTHER" id="PTHR10292">
    <property type="entry name" value="CLATHRIN HEAVY CHAIN RELATED"/>
    <property type="match status" value="1"/>
</dbReference>
<dbReference type="GO" id="GO:0030130">
    <property type="term" value="C:clathrin coat of trans-Golgi network vesicle"/>
    <property type="evidence" value="ECO:0007669"/>
    <property type="project" value="InterPro"/>
</dbReference>
<dbReference type="GO" id="GO:0005198">
    <property type="term" value="F:structural molecule activity"/>
    <property type="evidence" value="ECO:0007669"/>
    <property type="project" value="InterPro"/>
</dbReference>
<reference evidence="1 2" key="1">
    <citation type="submission" date="2019-07" db="EMBL/GenBank/DDBJ databases">
        <title>WGS assembly of Gossypium mustelinum.</title>
        <authorList>
            <person name="Chen Z.J."/>
            <person name="Sreedasyam A."/>
            <person name="Ando A."/>
            <person name="Song Q."/>
            <person name="De L."/>
            <person name="Hulse-Kemp A."/>
            <person name="Ding M."/>
            <person name="Ye W."/>
            <person name="Kirkbride R."/>
            <person name="Jenkins J."/>
            <person name="Plott C."/>
            <person name="Lovell J."/>
            <person name="Lin Y.-M."/>
            <person name="Vaughn R."/>
            <person name="Liu B."/>
            <person name="Li W."/>
            <person name="Simpson S."/>
            <person name="Scheffler B."/>
            <person name="Saski C."/>
            <person name="Grover C."/>
            <person name="Hu G."/>
            <person name="Conover J."/>
            <person name="Carlson J."/>
            <person name="Shu S."/>
            <person name="Boston L."/>
            <person name="Williams M."/>
            <person name="Peterson D."/>
            <person name="Mcgee K."/>
            <person name="Jones D."/>
            <person name="Wendel J."/>
            <person name="Stelly D."/>
            <person name="Grimwood J."/>
            <person name="Schmutz J."/>
        </authorList>
    </citation>
    <scope>NUCLEOTIDE SEQUENCE [LARGE SCALE GENOMIC DNA]</scope>
    <source>
        <strain evidence="1">1408120.09</strain>
    </source>
</reference>
<name>A0A5D2TDL9_GOSMU</name>
<dbReference type="Proteomes" id="UP000323597">
    <property type="component" value="Chromosome D10"/>
</dbReference>
<dbReference type="Pfam" id="PF01394">
    <property type="entry name" value="Clathrin_propel"/>
    <property type="match status" value="1"/>
</dbReference>
<organism evidence="1 2">
    <name type="scientific">Gossypium mustelinum</name>
    <name type="common">Cotton</name>
    <name type="synonym">Gossypium caicoense</name>
    <dbReference type="NCBI Taxonomy" id="34275"/>
    <lineage>
        <taxon>Eukaryota</taxon>
        <taxon>Viridiplantae</taxon>
        <taxon>Streptophyta</taxon>
        <taxon>Embryophyta</taxon>
        <taxon>Tracheophyta</taxon>
        <taxon>Spermatophyta</taxon>
        <taxon>Magnoliopsida</taxon>
        <taxon>eudicotyledons</taxon>
        <taxon>Gunneridae</taxon>
        <taxon>Pentapetalae</taxon>
        <taxon>rosids</taxon>
        <taxon>malvids</taxon>
        <taxon>Malvales</taxon>
        <taxon>Malvaceae</taxon>
        <taxon>Malvoideae</taxon>
        <taxon>Gossypium</taxon>
    </lineage>
</organism>
<sequence length="84" mass="9175">MAAANAPIAMKEVLTLPSIGISPQFITFTNVTMESEKYICVRETAPQNSVVIIDMNMPMQPLRRPITADSALMNPNSRILALKG</sequence>
<dbReference type="PANTHER" id="PTHR10292:SF34">
    <property type="entry name" value="CLATHRIN HEAVY CHAIN 1-RELATED"/>
    <property type="match status" value="1"/>
</dbReference>
<dbReference type="GO" id="GO:0032051">
    <property type="term" value="F:clathrin light chain binding"/>
    <property type="evidence" value="ECO:0007669"/>
    <property type="project" value="TreeGrafter"/>
</dbReference>
<dbReference type="GO" id="GO:0071439">
    <property type="term" value="C:clathrin complex"/>
    <property type="evidence" value="ECO:0007669"/>
    <property type="project" value="TreeGrafter"/>
</dbReference>
<evidence type="ECO:0000313" key="2">
    <source>
        <dbReference type="Proteomes" id="UP000323597"/>
    </source>
</evidence>
<dbReference type="InterPro" id="IPR016025">
    <property type="entry name" value="Clathrin_H-chain_N"/>
</dbReference>
<dbReference type="GO" id="GO:0030132">
    <property type="term" value="C:clathrin coat of coated pit"/>
    <property type="evidence" value="ECO:0007669"/>
    <property type="project" value="InterPro"/>
</dbReference>
<gene>
    <name evidence="1" type="ORF">E1A91_D10G297500v1</name>
</gene>
<dbReference type="GO" id="GO:0006886">
    <property type="term" value="P:intracellular protein transport"/>
    <property type="evidence" value="ECO:0007669"/>
    <property type="project" value="InterPro"/>
</dbReference>
<dbReference type="GO" id="GO:0009506">
    <property type="term" value="C:plasmodesma"/>
    <property type="evidence" value="ECO:0007669"/>
    <property type="project" value="TreeGrafter"/>
</dbReference>
<dbReference type="AlphaFoldDB" id="A0A5D2TDL9"/>
<keyword evidence="2" id="KW-1185">Reference proteome</keyword>
<evidence type="ECO:0000313" key="1">
    <source>
        <dbReference type="EMBL" id="TYI63092.1"/>
    </source>
</evidence>
<proteinExistence type="predicted"/>
<dbReference type="GO" id="GO:0006898">
    <property type="term" value="P:receptor-mediated endocytosis"/>
    <property type="evidence" value="ECO:0007669"/>
    <property type="project" value="TreeGrafter"/>
</dbReference>
<accession>A0A5D2TDL9</accession>
<evidence type="ECO:0008006" key="3">
    <source>
        <dbReference type="Google" id="ProtNLM"/>
    </source>
</evidence>
<dbReference type="Gene3D" id="2.130.10.110">
    <property type="entry name" value="Clathrin heavy-chain terminal domain"/>
    <property type="match status" value="1"/>
</dbReference>